<name>A0ABD2YIR3_9GENT</name>
<evidence type="ECO:0000313" key="1">
    <source>
        <dbReference type="EMBL" id="KAL3506806.1"/>
    </source>
</evidence>
<evidence type="ECO:0000313" key="2">
    <source>
        <dbReference type="Proteomes" id="UP001630127"/>
    </source>
</evidence>
<organism evidence="1 2">
    <name type="scientific">Cinchona calisaya</name>
    <dbReference type="NCBI Taxonomy" id="153742"/>
    <lineage>
        <taxon>Eukaryota</taxon>
        <taxon>Viridiplantae</taxon>
        <taxon>Streptophyta</taxon>
        <taxon>Embryophyta</taxon>
        <taxon>Tracheophyta</taxon>
        <taxon>Spermatophyta</taxon>
        <taxon>Magnoliopsida</taxon>
        <taxon>eudicotyledons</taxon>
        <taxon>Gunneridae</taxon>
        <taxon>Pentapetalae</taxon>
        <taxon>asterids</taxon>
        <taxon>lamiids</taxon>
        <taxon>Gentianales</taxon>
        <taxon>Rubiaceae</taxon>
        <taxon>Cinchonoideae</taxon>
        <taxon>Cinchoneae</taxon>
        <taxon>Cinchona</taxon>
    </lineage>
</organism>
<accession>A0ABD2YIR3</accession>
<protein>
    <submittedName>
        <fullName evidence="1">Uncharacterized protein</fullName>
    </submittedName>
</protein>
<dbReference type="Proteomes" id="UP001630127">
    <property type="component" value="Unassembled WGS sequence"/>
</dbReference>
<comment type="caution">
    <text evidence="1">The sequence shown here is derived from an EMBL/GenBank/DDBJ whole genome shotgun (WGS) entry which is preliminary data.</text>
</comment>
<gene>
    <name evidence="1" type="ORF">ACH5RR_032188</name>
</gene>
<dbReference type="EMBL" id="JBJUIK010000013">
    <property type="protein sequence ID" value="KAL3506806.1"/>
    <property type="molecule type" value="Genomic_DNA"/>
</dbReference>
<dbReference type="AlphaFoldDB" id="A0ABD2YIR3"/>
<dbReference type="CDD" id="cd00303">
    <property type="entry name" value="retropepsin_like"/>
    <property type="match status" value="1"/>
</dbReference>
<keyword evidence="2" id="KW-1185">Reference proteome</keyword>
<dbReference type="Gene3D" id="2.40.70.10">
    <property type="entry name" value="Acid Proteases"/>
    <property type="match status" value="1"/>
</dbReference>
<dbReference type="PANTHER" id="PTHR33067">
    <property type="entry name" value="RNA-DIRECTED DNA POLYMERASE-RELATED"/>
    <property type="match status" value="1"/>
</dbReference>
<dbReference type="InterPro" id="IPR021109">
    <property type="entry name" value="Peptidase_aspartic_dom_sf"/>
</dbReference>
<proteinExistence type="predicted"/>
<dbReference type="PANTHER" id="PTHR33067:SF15">
    <property type="entry name" value="RNA-DIRECTED DNA POLYMERASE"/>
    <property type="match status" value="1"/>
</dbReference>
<sequence length="302" mass="34059">MLGKNVSAILTQQNLLMKCKDLGMCRIPCSINNTRIKEARLDLKASINVMPYSVCKSLHLGPLLETRAVIQLANRSMAYPKGIAKNVLVQVNELIFSTAFYVLHMENNDESTPILLGRPFLKTSKTKIDVDTGILTMEFDEKKFQHNIYVAMKYPPQDNSIYFVDIINLIVQDVFEDDFEGNGDEQAGSDAEQLQFCNLSYVTSMNLNDALLFSILQAAESELKSLPNHLKYMLLGDEKTHPVIIANDLTIAQEERLLKVLKEHKTAIGWTIADIKGLAHQHACIVYYSKMELNLPINHKEG</sequence>
<reference evidence="1 2" key="1">
    <citation type="submission" date="2024-11" db="EMBL/GenBank/DDBJ databases">
        <title>A near-complete genome assembly of Cinchona calisaya.</title>
        <authorList>
            <person name="Lian D.C."/>
            <person name="Zhao X.W."/>
            <person name="Wei L."/>
        </authorList>
    </citation>
    <scope>NUCLEOTIDE SEQUENCE [LARGE SCALE GENOMIC DNA]</scope>
    <source>
        <tissue evidence="1">Nenye</tissue>
    </source>
</reference>